<name>G5SM98_9BACT</name>
<gene>
    <name evidence="1" type="ORF">HMPREF9441_00472</name>
</gene>
<keyword evidence="2" id="KW-1185">Reference proteome</keyword>
<reference evidence="1 2" key="1">
    <citation type="submission" date="2011-03" db="EMBL/GenBank/DDBJ databases">
        <authorList>
            <person name="Weinstock G."/>
            <person name="Sodergren E."/>
            <person name="Clifton S."/>
            <person name="Fulton L."/>
            <person name="Fulton B."/>
            <person name="Courtney L."/>
            <person name="Fronick C."/>
            <person name="Harrison M."/>
            <person name="Strong C."/>
            <person name="Farmer C."/>
            <person name="Delahaunty K."/>
            <person name="Markovic C."/>
            <person name="Hall O."/>
            <person name="Minx P."/>
            <person name="Tomlinson C."/>
            <person name="Mitreva M."/>
            <person name="Hou S."/>
            <person name="Chen J."/>
            <person name="Wollam A."/>
            <person name="Pepin K.H."/>
            <person name="Johnson M."/>
            <person name="Bhonagiri V."/>
            <person name="Zhang X."/>
            <person name="Suruliraj S."/>
            <person name="Warren W."/>
            <person name="Chinwalla A."/>
            <person name="Mardis E.R."/>
            <person name="Wilson R.K."/>
        </authorList>
    </citation>
    <scope>NUCLEOTIDE SEQUENCE [LARGE SCALE GENOMIC DNA]</scope>
    <source>
        <strain evidence="1 2">YIT 11840</strain>
    </source>
</reference>
<dbReference type="EMBL" id="AFFY01000005">
    <property type="protein sequence ID" value="EHH01656.1"/>
    <property type="molecule type" value="Genomic_DNA"/>
</dbReference>
<dbReference type="PATRIC" id="fig|762968.3.peg.423"/>
<evidence type="ECO:0000313" key="1">
    <source>
        <dbReference type="EMBL" id="EHH01656.1"/>
    </source>
</evidence>
<evidence type="ECO:0000313" key="2">
    <source>
        <dbReference type="Proteomes" id="UP000003598"/>
    </source>
</evidence>
<proteinExistence type="predicted"/>
<protein>
    <submittedName>
        <fullName evidence="1">Uncharacterized protein</fullName>
    </submittedName>
</protein>
<comment type="caution">
    <text evidence="1">The sequence shown here is derived from an EMBL/GenBank/DDBJ whole genome shotgun (WGS) entry which is preliminary data.</text>
</comment>
<organism evidence="1 2">
    <name type="scientific">Paraprevotella clara YIT 11840</name>
    <dbReference type="NCBI Taxonomy" id="762968"/>
    <lineage>
        <taxon>Bacteria</taxon>
        <taxon>Pseudomonadati</taxon>
        <taxon>Bacteroidota</taxon>
        <taxon>Bacteroidia</taxon>
        <taxon>Bacteroidales</taxon>
        <taxon>Prevotellaceae</taxon>
        <taxon>Paraprevotella</taxon>
    </lineage>
</organism>
<sequence length="46" mass="5067">MDGKAFRAAQIFLSGRKDILLCSCGHTFGLLPKGFELLKTYLAMFG</sequence>
<dbReference type="Proteomes" id="UP000003598">
    <property type="component" value="Unassembled WGS sequence"/>
</dbReference>
<dbReference type="AlphaFoldDB" id="G5SM98"/>
<accession>G5SM98</accession>
<dbReference type="STRING" id="762968.HMPREF9441_00472"/>
<dbReference type="HOGENOM" id="CLU_3186800_0_0_10"/>